<dbReference type="Gene3D" id="1.20.58.120">
    <property type="entry name" value="BAG domain"/>
    <property type="match status" value="1"/>
</dbReference>
<proteinExistence type="predicted"/>
<dbReference type="EMBL" id="JBICBT010001207">
    <property type="protein sequence ID" value="KAL3078490.1"/>
    <property type="molecule type" value="Genomic_DNA"/>
</dbReference>
<dbReference type="InterPro" id="IPR036533">
    <property type="entry name" value="BAG_dom_sf"/>
</dbReference>
<gene>
    <name evidence="2" type="ORF">niasHT_032786</name>
</gene>
<accession>A0ABD2ILQ2</accession>
<protein>
    <submittedName>
        <fullName evidence="2">Uncharacterized protein</fullName>
    </submittedName>
</protein>
<reference evidence="2 3" key="1">
    <citation type="submission" date="2024-10" db="EMBL/GenBank/DDBJ databases">
        <authorList>
            <person name="Kim D."/>
        </authorList>
    </citation>
    <scope>NUCLEOTIDE SEQUENCE [LARGE SCALE GENOMIC DNA]</scope>
    <source>
        <strain evidence="2">BH-2024</strain>
    </source>
</reference>
<evidence type="ECO:0000256" key="1">
    <source>
        <dbReference type="SAM" id="MobiDB-lite"/>
    </source>
</evidence>
<dbReference type="InterPro" id="IPR029071">
    <property type="entry name" value="Ubiquitin-like_domsf"/>
</dbReference>
<sequence>MSSREQLERNLNLRKRPRIASTDDSIVVEERAVVREAEMRAAATSDSDASAFSDEENTEPVKFERGTTRERICEETGYENGTMKLIHKGKYIVAPMDRRLAELKLKDGDRIVVIGVVATPKPASGVGMLANYEKTQLAKLNDLYKTICDDITELERNFLESDLSLLSLTIESSQWVRPAFTLRQFAHLFSVFPDGLPVELGDFQISNELRSLRWKIWLKWANQSRNAILCAMQMFGGAQSKECQSSVPHTFDDETFIELATDEIDHSFRRFCCARVKGNAPAHSVAELPFAHLSWYHREQISGLFFDIEHFMCRSVATLLQNRSSQTGRDVPMIIDGDEPHEAIDMPITNPIPSTSRAQIDCNAGHLGILNRLDRLRETVEAMRTYQFSLLTTQKLNEWDISHCHPAIFLHDELIAEHTSKQKFFVSVRALVPARSILALVWPPIGWACTKLWGILNIHLLTGATGLFMGVVIHCRILWMALLNLVRRIQSDAASICSPVPFFFIMNGTRIETGYLYADTVHMFACCTLVDYEDRIQANFGPHFMYNLSSLVPF</sequence>
<dbReference type="SUPFAM" id="SSF54236">
    <property type="entry name" value="Ubiquitin-like"/>
    <property type="match status" value="1"/>
</dbReference>
<evidence type="ECO:0000313" key="2">
    <source>
        <dbReference type="EMBL" id="KAL3078490.1"/>
    </source>
</evidence>
<feature type="region of interest" description="Disordered" evidence="1">
    <location>
        <begin position="44"/>
        <end position="64"/>
    </location>
</feature>
<organism evidence="2 3">
    <name type="scientific">Heterodera trifolii</name>
    <dbReference type="NCBI Taxonomy" id="157864"/>
    <lineage>
        <taxon>Eukaryota</taxon>
        <taxon>Metazoa</taxon>
        <taxon>Ecdysozoa</taxon>
        <taxon>Nematoda</taxon>
        <taxon>Chromadorea</taxon>
        <taxon>Rhabditida</taxon>
        <taxon>Tylenchina</taxon>
        <taxon>Tylenchomorpha</taxon>
        <taxon>Tylenchoidea</taxon>
        <taxon>Heteroderidae</taxon>
        <taxon>Heteroderinae</taxon>
        <taxon>Heterodera</taxon>
    </lineage>
</organism>
<dbReference type="Proteomes" id="UP001620626">
    <property type="component" value="Unassembled WGS sequence"/>
</dbReference>
<comment type="caution">
    <text evidence="2">The sequence shown here is derived from an EMBL/GenBank/DDBJ whole genome shotgun (WGS) entry which is preliminary data.</text>
</comment>
<keyword evidence="3" id="KW-1185">Reference proteome</keyword>
<evidence type="ECO:0000313" key="3">
    <source>
        <dbReference type="Proteomes" id="UP001620626"/>
    </source>
</evidence>
<dbReference type="AlphaFoldDB" id="A0ABD2ILQ2"/>
<name>A0ABD2ILQ2_9BILA</name>